<dbReference type="EMBL" id="JABFDB010000061">
    <property type="protein sequence ID" value="NYZ25168.1"/>
    <property type="molecule type" value="Genomic_DNA"/>
</dbReference>
<keyword evidence="1 2" id="KW-0732">Signal</keyword>
<reference evidence="4 5" key="1">
    <citation type="submission" date="2020-05" db="EMBL/GenBank/DDBJ databases">
        <title>Azospirillum oleiclasticum sp. nov, a nitrogen-fixing and heavy crude oil-emulsifying bacterium isolated from the crude oil of Yumen Oilfield.</title>
        <authorList>
            <person name="Wu D."/>
            <person name="Cai M."/>
            <person name="Zhang X."/>
        </authorList>
    </citation>
    <scope>NUCLEOTIDE SEQUENCE [LARGE SCALE GENOMIC DNA]</scope>
    <source>
        <strain evidence="4 5">ROY-1-1-2</strain>
    </source>
</reference>
<accession>A0ABX2TLH0</accession>
<sequence>MSRVALLAAAAILATGGAAWADAPSLGLPVDCTPGEGCAVVKYMDHEPGPGIRDYACGTMTGGENDYPGTSIAIRDMAAMRKGVAVRAAAAGTVLRTREGVPDTGVYGPESRAELSAKGCGNAVVLGHGEGWTTVYCHLREGSLRVQPGQAVRAGEPIAQVGLSGLTELPHLHFQVRHNDKPVDPFTGEGRAPGSCAAGDTPLWRTDVLAALPYRPVVLRASGFAGGPIDARTAREARTSPNRFGACAPALHFWSEIIGVKAGDRVSLRVTGPDGRTVAENTGRVDRDYAQLFVQAQAPRRGADWPEGVYRGTVQLTRGTDSFTTSTSGRPEPGGC</sequence>
<gene>
    <name evidence="4" type="ORF">HND93_36185</name>
</gene>
<protein>
    <submittedName>
        <fullName evidence="4">M23 family metallopeptidase</fullName>
    </submittedName>
</protein>
<dbReference type="PANTHER" id="PTHR21666">
    <property type="entry name" value="PEPTIDASE-RELATED"/>
    <property type="match status" value="1"/>
</dbReference>
<dbReference type="Proteomes" id="UP000584642">
    <property type="component" value="Unassembled WGS sequence"/>
</dbReference>
<feature type="domain" description="M23ase beta-sheet core" evidence="3">
    <location>
        <begin position="79"/>
        <end position="185"/>
    </location>
</feature>
<evidence type="ECO:0000313" key="4">
    <source>
        <dbReference type="EMBL" id="NYZ25168.1"/>
    </source>
</evidence>
<dbReference type="InterPro" id="IPR016047">
    <property type="entry name" value="M23ase_b-sheet_dom"/>
</dbReference>
<name>A0ABX2TLH0_9PROT</name>
<dbReference type="PANTHER" id="PTHR21666:SF289">
    <property type="entry name" value="L-ALA--D-GLU ENDOPEPTIDASE"/>
    <property type="match status" value="1"/>
</dbReference>
<dbReference type="SUPFAM" id="SSF51261">
    <property type="entry name" value="Duplicated hybrid motif"/>
    <property type="match status" value="1"/>
</dbReference>
<dbReference type="RefSeq" id="WP_180286940.1">
    <property type="nucleotide sequence ID" value="NZ_JABFDB010000061.1"/>
</dbReference>
<evidence type="ECO:0000256" key="2">
    <source>
        <dbReference type="SAM" id="SignalP"/>
    </source>
</evidence>
<comment type="caution">
    <text evidence="4">The sequence shown here is derived from an EMBL/GenBank/DDBJ whole genome shotgun (WGS) entry which is preliminary data.</text>
</comment>
<feature type="chain" id="PRO_5045775677" evidence="2">
    <location>
        <begin position="22"/>
        <end position="336"/>
    </location>
</feature>
<evidence type="ECO:0000256" key="1">
    <source>
        <dbReference type="ARBA" id="ARBA00022729"/>
    </source>
</evidence>
<keyword evidence="5" id="KW-1185">Reference proteome</keyword>
<dbReference type="InterPro" id="IPR050570">
    <property type="entry name" value="Cell_wall_metabolism_enzyme"/>
</dbReference>
<dbReference type="InterPro" id="IPR011055">
    <property type="entry name" value="Dup_hybrid_motif"/>
</dbReference>
<feature type="signal peptide" evidence="2">
    <location>
        <begin position="1"/>
        <end position="21"/>
    </location>
</feature>
<evidence type="ECO:0000259" key="3">
    <source>
        <dbReference type="Pfam" id="PF01551"/>
    </source>
</evidence>
<evidence type="ECO:0000313" key="5">
    <source>
        <dbReference type="Proteomes" id="UP000584642"/>
    </source>
</evidence>
<dbReference type="Gene3D" id="2.70.70.10">
    <property type="entry name" value="Glucose Permease (Domain IIA)"/>
    <property type="match status" value="1"/>
</dbReference>
<dbReference type="Pfam" id="PF01551">
    <property type="entry name" value="Peptidase_M23"/>
    <property type="match status" value="1"/>
</dbReference>
<proteinExistence type="predicted"/>
<organism evidence="4 5">
    <name type="scientific">Azospirillum oleiclasticum</name>
    <dbReference type="NCBI Taxonomy" id="2735135"/>
    <lineage>
        <taxon>Bacteria</taxon>
        <taxon>Pseudomonadati</taxon>
        <taxon>Pseudomonadota</taxon>
        <taxon>Alphaproteobacteria</taxon>
        <taxon>Rhodospirillales</taxon>
        <taxon>Azospirillaceae</taxon>
        <taxon>Azospirillum</taxon>
    </lineage>
</organism>
<dbReference type="CDD" id="cd12797">
    <property type="entry name" value="M23_peptidase"/>
    <property type="match status" value="1"/>
</dbReference>